<dbReference type="EMBL" id="JAAALK010000286">
    <property type="protein sequence ID" value="KAG8063592.1"/>
    <property type="molecule type" value="Genomic_DNA"/>
</dbReference>
<organism evidence="1 2">
    <name type="scientific">Zizania palustris</name>
    <name type="common">Northern wild rice</name>
    <dbReference type="NCBI Taxonomy" id="103762"/>
    <lineage>
        <taxon>Eukaryota</taxon>
        <taxon>Viridiplantae</taxon>
        <taxon>Streptophyta</taxon>
        <taxon>Embryophyta</taxon>
        <taxon>Tracheophyta</taxon>
        <taxon>Spermatophyta</taxon>
        <taxon>Magnoliopsida</taxon>
        <taxon>Liliopsida</taxon>
        <taxon>Poales</taxon>
        <taxon>Poaceae</taxon>
        <taxon>BOP clade</taxon>
        <taxon>Oryzoideae</taxon>
        <taxon>Oryzeae</taxon>
        <taxon>Zizaniinae</taxon>
        <taxon>Zizania</taxon>
    </lineage>
</organism>
<reference evidence="1" key="1">
    <citation type="journal article" date="2021" name="bioRxiv">
        <title>Whole Genome Assembly and Annotation of Northern Wild Rice, Zizania palustris L., Supports a Whole Genome Duplication in the Zizania Genus.</title>
        <authorList>
            <person name="Haas M."/>
            <person name="Kono T."/>
            <person name="Macchietto M."/>
            <person name="Millas R."/>
            <person name="McGilp L."/>
            <person name="Shao M."/>
            <person name="Duquette J."/>
            <person name="Hirsch C.N."/>
            <person name="Kimball J."/>
        </authorList>
    </citation>
    <scope>NUCLEOTIDE SEQUENCE</scope>
    <source>
        <tissue evidence="1">Fresh leaf tissue</tissue>
    </source>
</reference>
<comment type="caution">
    <text evidence="1">The sequence shown here is derived from an EMBL/GenBank/DDBJ whole genome shotgun (WGS) entry which is preliminary data.</text>
</comment>
<sequence length="164" mass="17570">MESPAPFQSAYGSAELAMAPMHVVEHKEGKVDVHFAVLVGAAELAGFDFAGPLMDCGENNKHGIFGLNAEHKTLFALNEAGAAPLPARLLSLPQTTALSRAVLTCCCWRRLSIRCSQGLAAALRRSFASSYVSREEEGTVWHDPTCSANLSGWRLWVKVAALAS</sequence>
<protein>
    <submittedName>
        <fullName evidence="1">Uncharacterized protein</fullName>
    </submittedName>
</protein>
<dbReference type="AlphaFoldDB" id="A0A8J5SHA6"/>
<keyword evidence="2" id="KW-1185">Reference proteome</keyword>
<dbReference type="Proteomes" id="UP000729402">
    <property type="component" value="Unassembled WGS sequence"/>
</dbReference>
<evidence type="ECO:0000313" key="2">
    <source>
        <dbReference type="Proteomes" id="UP000729402"/>
    </source>
</evidence>
<name>A0A8J5SHA6_ZIZPA</name>
<gene>
    <name evidence="1" type="ORF">GUJ93_ZPchr0003g16934</name>
</gene>
<reference evidence="1" key="2">
    <citation type="submission" date="2021-02" db="EMBL/GenBank/DDBJ databases">
        <authorList>
            <person name="Kimball J.A."/>
            <person name="Haas M.W."/>
            <person name="Macchietto M."/>
            <person name="Kono T."/>
            <person name="Duquette J."/>
            <person name="Shao M."/>
        </authorList>
    </citation>
    <scope>NUCLEOTIDE SEQUENCE</scope>
    <source>
        <tissue evidence="1">Fresh leaf tissue</tissue>
    </source>
</reference>
<evidence type="ECO:0000313" key="1">
    <source>
        <dbReference type="EMBL" id="KAG8063592.1"/>
    </source>
</evidence>
<proteinExistence type="predicted"/>
<accession>A0A8J5SHA6</accession>